<proteinExistence type="predicted"/>
<gene>
    <name evidence="1" type="ORF">MLD38_020591</name>
</gene>
<organism evidence="1 2">
    <name type="scientific">Melastoma candidum</name>
    <dbReference type="NCBI Taxonomy" id="119954"/>
    <lineage>
        <taxon>Eukaryota</taxon>
        <taxon>Viridiplantae</taxon>
        <taxon>Streptophyta</taxon>
        <taxon>Embryophyta</taxon>
        <taxon>Tracheophyta</taxon>
        <taxon>Spermatophyta</taxon>
        <taxon>Magnoliopsida</taxon>
        <taxon>eudicotyledons</taxon>
        <taxon>Gunneridae</taxon>
        <taxon>Pentapetalae</taxon>
        <taxon>rosids</taxon>
        <taxon>malvids</taxon>
        <taxon>Myrtales</taxon>
        <taxon>Melastomataceae</taxon>
        <taxon>Melastomatoideae</taxon>
        <taxon>Melastomateae</taxon>
        <taxon>Melastoma</taxon>
    </lineage>
</organism>
<dbReference type="EMBL" id="CM042885">
    <property type="protein sequence ID" value="KAI4364510.1"/>
    <property type="molecule type" value="Genomic_DNA"/>
</dbReference>
<comment type="caution">
    <text evidence="1">The sequence shown here is derived from an EMBL/GenBank/DDBJ whole genome shotgun (WGS) entry which is preliminary data.</text>
</comment>
<reference evidence="2" key="1">
    <citation type="journal article" date="2023" name="Front. Plant Sci.">
        <title>Chromosomal-level genome assembly of Melastoma candidum provides insights into trichome evolution.</title>
        <authorList>
            <person name="Zhong Y."/>
            <person name="Wu W."/>
            <person name="Sun C."/>
            <person name="Zou P."/>
            <person name="Liu Y."/>
            <person name="Dai S."/>
            <person name="Zhou R."/>
        </authorList>
    </citation>
    <scope>NUCLEOTIDE SEQUENCE [LARGE SCALE GENOMIC DNA]</scope>
</reference>
<accession>A0ACB9QDI9</accession>
<dbReference type="Proteomes" id="UP001057402">
    <property type="component" value="Chromosome 6"/>
</dbReference>
<name>A0ACB9QDI9_9MYRT</name>
<protein>
    <submittedName>
        <fullName evidence="1">Uncharacterized protein</fullName>
    </submittedName>
</protein>
<evidence type="ECO:0000313" key="1">
    <source>
        <dbReference type="EMBL" id="KAI4364510.1"/>
    </source>
</evidence>
<evidence type="ECO:0000313" key="2">
    <source>
        <dbReference type="Proteomes" id="UP001057402"/>
    </source>
</evidence>
<sequence>MICCPSPSSLILLHSLYRTVVAVDDDLSQALPPPWMARLGIALYDFACRPDGTINCRLLDFDFKSPFLLMVSPLLTTPVDPDHSLWFHVFTPVNDTDASSSHGGVFHCICLQHSLEGAERTESEIGLAKAPLLLLEKTDWYWKAFIPDKDRDHWAINMSRPNTIDRSSGRVPGHGGGKRGWQKRYHKWVKRCGKEVELVDYCAWHSFYMYPRPPESRQLRMEFKRFKNAKQLKFDANIYLPDAGLNGSRLFQFKDATASN</sequence>
<keyword evidence="2" id="KW-1185">Reference proteome</keyword>